<feature type="compositionally biased region" description="Polar residues" evidence="9">
    <location>
        <begin position="1214"/>
        <end position="1223"/>
    </location>
</feature>
<evidence type="ECO:0000256" key="9">
    <source>
        <dbReference type="SAM" id="MobiDB-lite"/>
    </source>
</evidence>
<feature type="domain" description="Ig-like" evidence="12">
    <location>
        <begin position="536"/>
        <end position="627"/>
    </location>
</feature>
<evidence type="ECO:0000259" key="13">
    <source>
        <dbReference type="PROSITE" id="PS50853"/>
    </source>
</evidence>
<dbReference type="InterPro" id="IPR013783">
    <property type="entry name" value="Ig-like_fold"/>
</dbReference>
<dbReference type="Pfam" id="PF00041">
    <property type="entry name" value="fn3"/>
    <property type="match status" value="3"/>
</dbReference>
<dbReference type="SMART" id="SM00060">
    <property type="entry name" value="FN3"/>
    <property type="match status" value="5"/>
</dbReference>
<dbReference type="PROSITE" id="PS50835">
    <property type="entry name" value="IG_LIKE"/>
    <property type="match status" value="6"/>
</dbReference>
<feature type="domain" description="Fibronectin type-III" evidence="13">
    <location>
        <begin position="938"/>
        <end position="1036"/>
    </location>
</feature>
<dbReference type="InterPro" id="IPR013098">
    <property type="entry name" value="Ig_I-set"/>
</dbReference>
<reference evidence="14" key="1">
    <citation type="submission" date="2021-10" db="EMBL/GenBank/DDBJ databases">
        <title>Tropical sea cucumber genome reveals ecological adaptation and Cuvierian tubules defense mechanism.</title>
        <authorList>
            <person name="Chen T."/>
        </authorList>
    </citation>
    <scope>NUCLEOTIDE SEQUENCE</scope>
    <source>
        <strain evidence="14">Nanhai2018</strain>
        <tissue evidence="14">Muscle</tissue>
    </source>
</reference>
<dbReference type="PROSITE" id="PS50853">
    <property type="entry name" value="FN3"/>
    <property type="match status" value="5"/>
</dbReference>
<gene>
    <name evidence="14" type="ORF">HOLleu_06677</name>
</gene>
<dbReference type="CDD" id="cd00096">
    <property type="entry name" value="Ig"/>
    <property type="match status" value="1"/>
</dbReference>
<feature type="signal peptide" evidence="11">
    <location>
        <begin position="1"/>
        <end position="20"/>
    </location>
</feature>
<dbReference type="SMART" id="SM00409">
    <property type="entry name" value="IG"/>
    <property type="match status" value="6"/>
</dbReference>
<keyword evidence="11" id="KW-0732">Signal</keyword>
<dbReference type="Pfam" id="PF07679">
    <property type="entry name" value="I-set"/>
    <property type="match status" value="3"/>
</dbReference>
<dbReference type="InterPro" id="IPR036179">
    <property type="entry name" value="Ig-like_dom_sf"/>
</dbReference>
<keyword evidence="8" id="KW-0393">Immunoglobulin domain</keyword>
<dbReference type="InterPro" id="IPR036116">
    <property type="entry name" value="FN3_sf"/>
</dbReference>
<feature type="domain" description="Fibronectin type-III" evidence="13">
    <location>
        <begin position="741"/>
        <end position="835"/>
    </location>
</feature>
<sequence>MTSYITAGVLFLALCGVTHSNSIENLMEFLKTQGISSGDVTPSPDRVDAPPSNIEVERPIYPYSWGDYFVAMDERDRLELICTAEGTPEPTYRWEFNGGPLGDDPRISDVDGVLTVLEPTRDDEGDYQCFAANKHGTAMSPIYKAIFAYQLPFEDTGMIRESFEEGDEAILECGAPDGAPKPRIYWTDHIEFKTLDTDNRISYSTEGNLHFSNILESDEGGYYCFAANDLLGSYMRSALHNVRVNSGDGLPRPARISSLPTSVMGLRKEKFKIKCLASGFPTPVISWFKDGQELPGGDSSIALESHNQDLVFSSLGFDDAGTYECRASNDENTPPVFETVHLTVNSAPYFDPEPADLIVAPGDSSAIDCKVGGIPKPVSKWLQNGQEIRDSESSSYQVINSSRIAINSVLEGESTVFQCIADNIYGTEVGSFTVTVLAIPATISEGPLPSVTASEGTSFQLDCVTFGSPTPTVEWHKDGVKLDSGGRITITEENDGATSHLNVSDLALEDAGTYECHALNSVDNDMQSSVIFVRLPTSVTLTPETQNVIKGNRADFTCHVVADERVEPTIRWFFGDTELNPNQPGSEYELVGEHVLRVLAAKASHTGTFRCLAETEHDEDSATAELIVQAEPNAPYGVRLEISGLEATLSWTEPASNNAEIQNYTIEYRTQHDTFPFPSDIAPWAKLRTVSASISEDTITLENYLEYSFRVTASNAIGTSEKSEVVTGDMTPPGDPDEDSMPSGVRSEATEPGTLTVSWDEVHPFHHNGPDFSYVVKWRKEGETDWREAVITDPSQTSFDITAEEYENIEYSVGVRNSVDDGPPPEQNSGTTGQGVPSAAPGNVKLEAISSNAINVSWDAVPEEDVNGELLHYKIYYTRQSQQGSTKTVDCPADQTSCVVDGLEAFSNYEVEVAVVNGHAEGPRSEAQTIRTEEGVPSPSKIKSVQATSYRIAVKWDPPAQENGVHLGYHLQILEIDKDSDTISNQKNVTIDNVDVLKYVVEDAKPETDYEIVLSAYTRVGDSTTEKAETKTAKPGAPVTPGKPVAAKGIKELNVTWPAPPEEGPLPDEVRACYKVKGSEDDCVYTDYVDVLETNHIMIDGLEEGTKYEVFLEFKNKDGTERGETEICATQGGPGKTSGEDGGFPSWFIALICIIIFLLLILLIICILKTQKGGKYNVSDKEKQLKDENAPLKNNDGFPEFNQDSEFPDDMDGSQDSLASNPEGSEGDSLKEYADDEDPSKFNEEGSFIEEYHDPKTRSTDVREGGTSTFV</sequence>
<dbReference type="Pfam" id="PF13927">
    <property type="entry name" value="Ig_3"/>
    <property type="match status" value="3"/>
</dbReference>
<evidence type="ECO:0000256" key="3">
    <source>
        <dbReference type="ARBA" id="ARBA00022737"/>
    </source>
</evidence>
<feature type="compositionally biased region" description="Basic and acidic residues" evidence="9">
    <location>
        <begin position="1228"/>
        <end position="1264"/>
    </location>
</feature>
<keyword evidence="5 10" id="KW-1133">Transmembrane helix</keyword>
<dbReference type="CDD" id="cd00063">
    <property type="entry name" value="FN3"/>
    <property type="match status" value="4"/>
</dbReference>
<dbReference type="FunFam" id="2.60.40.10:FF:000107">
    <property type="entry name" value="Myosin, light chain kinase a"/>
    <property type="match status" value="1"/>
</dbReference>
<keyword evidence="2 10" id="KW-0812">Transmembrane</keyword>
<dbReference type="SMART" id="SM00408">
    <property type="entry name" value="IGc2"/>
    <property type="match status" value="6"/>
</dbReference>
<feature type="chain" id="PRO_5040280106" evidence="11">
    <location>
        <begin position="21"/>
        <end position="1271"/>
    </location>
</feature>
<feature type="domain" description="Ig-like" evidence="12">
    <location>
        <begin position="440"/>
        <end position="532"/>
    </location>
</feature>
<feature type="region of interest" description="Disordered" evidence="9">
    <location>
        <begin position="1187"/>
        <end position="1271"/>
    </location>
</feature>
<accession>A0A9Q1CMG8</accession>
<feature type="domain" description="Fibronectin type-III" evidence="13">
    <location>
        <begin position="631"/>
        <end position="734"/>
    </location>
</feature>
<evidence type="ECO:0000256" key="7">
    <source>
        <dbReference type="ARBA" id="ARBA00023157"/>
    </source>
</evidence>
<dbReference type="InterPro" id="IPR026966">
    <property type="entry name" value="Neurofascin/L1/NrCAM_C"/>
</dbReference>
<dbReference type="EMBL" id="JAIZAY010000002">
    <property type="protein sequence ID" value="KAJ8047631.1"/>
    <property type="molecule type" value="Genomic_DNA"/>
</dbReference>
<evidence type="ECO:0000259" key="12">
    <source>
        <dbReference type="PROSITE" id="PS50835"/>
    </source>
</evidence>
<feature type="domain" description="Ig-like" evidence="12">
    <location>
        <begin position="141"/>
        <end position="240"/>
    </location>
</feature>
<dbReference type="Pfam" id="PF13882">
    <property type="entry name" value="Bravo_FIGEY"/>
    <property type="match status" value="1"/>
</dbReference>
<dbReference type="PANTHER" id="PTHR44170:SF6">
    <property type="entry name" value="CONTACTIN"/>
    <property type="match status" value="1"/>
</dbReference>
<evidence type="ECO:0000256" key="11">
    <source>
        <dbReference type="SAM" id="SignalP"/>
    </source>
</evidence>
<evidence type="ECO:0000256" key="4">
    <source>
        <dbReference type="ARBA" id="ARBA00022889"/>
    </source>
</evidence>
<feature type="domain" description="Ig-like" evidence="12">
    <location>
        <begin position="251"/>
        <end position="343"/>
    </location>
</feature>
<protein>
    <submittedName>
        <fullName evidence="14">Neuronal cell adhesion molecule</fullName>
    </submittedName>
</protein>
<evidence type="ECO:0000313" key="15">
    <source>
        <dbReference type="Proteomes" id="UP001152320"/>
    </source>
</evidence>
<comment type="subcellular location">
    <subcellularLocation>
        <location evidence="1">Membrane</location>
        <topology evidence="1">Single-pass type I membrane protein</topology>
    </subcellularLocation>
</comment>
<dbReference type="InterPro" id="IPR003961">
    <property type="entry name" value="FN3_dom"/>
</dbReference>
<organism evidence="14 15">
    <name type="scientific">Holothuria leucospilota</name>
    <name type="common">Black long sea cucumber</name>
    <name type="synonym">Mertensiothuria leucospilota</name>
    <dbReference type="NCBI Taxonomy" id="206669"/>
    <lineage>
        <taxon>Eukaryota</taxon>
        <taxon>Metazoa</taxon>
        <taxon>Echinodermata</taxon>
        <taxon>Eleutherozoa</taxon>
        <taxon>Echinozoa</taxon>
        <taxon>Holothuroidea</taxon>
        <taxon>Aspidochirotacea</taxon>
        <taxon>Aspidochirotida</taxon>
        <taxon>Holothuriidae</taxon>
        <taxon>Holothuria</taxon>
    </lineage>
</organism>
<evidence type="ECO:0000256" key="6">
    <source>
        <dbReference type="ARBA" id="ARBA00023136"/>
    </source>
</evidence>
<feature type="domain" description="Fibronectin type-III" evidence="13">
    <location>
        <begin position="840"/>
        <end position="935"/>
    </location>
</feature>
<evidence type="ECO:0000256" key="8">
    <source>
        <dbReference type="ARBA" id="ARBA00023319"/>
    </source>
</evidence>
<evidence type="ECO:0000256" key="2">
    <source>
        <dbReference type="ARBA" id="ARBA00022692"/>
    </source>
</evidence>
<keyword evidence="7" id="KW-1015">Disulfide bond</keyword>
<dbReference type="InterPro" id="IPR007110">
    <property type="entry name" value="Ig-like_dom"/>
</dbReference>
<dbReference type="Proteomes" id="UP001152320">
    <property type="component" value="Chromosome 2"/>
</dbReference>
<dbReference type="SUPFAM" id="SSF48726">
    <property type="entry name" value="Immunoglobulin"/>
    <property type="match status" value="6"/>
</dbReference>
<dbReference type="Gene3D" id="2.60.40.10">
    <property type="entry name" value="Immunoglobulins"/>
    <property type="match status" value="10"/>
</dbReference>
<dbReference type="FunFam" id="2.60.40.10:FF:000028">
    <property type="entry name" value="Neuronal cell adhesion molecule"/>
    <property type="match status" value="1"/>
</dbReference>
<keyword evidence="6 10" id="KW-0472">Membrane</keyword>
<dbReference type="PANTHER" id="PTHR44170">
    <property type="entry name" value="PROTEIN SIDEKICK"/>
    <property type="match status" value="1"/>
</dbReference>
<dbReference type="AlphaFoldDB" id="A0A9Q1CMG8"/>
<dbReference type="GO" id="GO:0016020">
    <property type="term" value="C:membrane"/>
    <property type="evidence" value="ECO:0007669"/>
    <property type="project" value="UniProtKB-SubCell"/>
</dbReference>
<feature type="region of interest" description="Disordered" evidence="9">
    <location>
        <begin position="815"/>
        <end position="841"/>
    </location>
</feature>
<feature type="transmembrane region" description="Helical" evidence="10">
    <location>
        <begin position="1147"/>
        <end position="1168"/>
    </location>
</feature>
<evidence type="ECO:0000256" key="5">
    <source>
        <dbReference type="ARBA" id="ARBA00022989"/>
    </source>
</evidence>
<dbReference type="OrthoDB" id="6244967at2759"/>
<evidence type="ECO:0000313" key="14">
    <source>
        <dbReference type="EMBL" id="KAJ8047631.1"/>
    </source>
</evidence>
<dbReference type="InterPro" id="IPR003598">
    <property type="entry name" value="Ig_sub2"/>
</dbReference>
<comment type="caution">
    <text evidence="14">The sequence shown here is derived from an EMBL/GenBank/DDBJ whole genome shotgun (WGS) entry which is preliminary data.</text>
</comment>
<name>A0A9Q1CMG8_HOLLE</name>
<feature type="domain" description="Fibronectin type-III" evidence="13">
    <location>
        <begin position="1037"/>
        <end position="1135"/>
    </location>
</feature>
<keyword evidence="15" id="KW-1185">Reference proteome</keyword>
<feature type="domain" description="Ig-like" evidence="12">
    <location>
        <begin position="51"/>
        <end position="140"/>
    </location>
</feature>
<feature type="region of interest" description="Disordered" evidence="9">
    <location>
        <begin position="721"/>
        <end position="752"/>
    </location>
</feature>
<evidence type="ECO:0000256" key="10">
    <source>
        <dbReference type="SAM" id="Phobius"/>
    </source>
</evidence>
<keyword evidence="4" id="KW-0130">Cell adhesion</keyword>
<keyword evidence="3" id="KW-0677">Repeat</keyword>
<dbReference type="InterPro" id="IPR003599">
    <property type="entry name" value="Ig_sub"/>
</dbReference>
<evidence type="ECO:0000256" key="1">
    <source>
        <dbReference type="ARBA" id="ARBA00004479"/>
    </source>
</evidence>
<proteinExistence type="predicted"/>
<dbReference type="SUPFAM" id="SSF49265">
    <property type="entry name" value="Fibronectin type III"/>
    <property type="match status" value="3"/>
</dbReference>
<feature type="domain" description="Ig-like" evidence="12">
    <location>
        <begin position="348"/>
        <end position="435"/>
    </location>
</feature>
<dbReference type="GO" id="GO:0098609">
    <property type="term" value="P:cell-cell adhesion"/>
    <property type="evidence" value="ECO:0007669"/>
    <property type="project" value="TreeGrafter"/>
</dbReference>